<dbReference type="InterPro" id="IPR049174">
    <property type="entry name" value="Beta-AFase-like"/>
</dbReference>
<dbReference type="Pfam" id="PF20736">
    <property type="entry name" value="Glyco_hydro127M"/>
    <property type="match status" value="1"/>
</dbReference>
<dbReference type="Gene3D" id="1.50.10.20">
    <property type="match status" value="1"/>
</dbReference>
<feature type="domain" description="Non-reducing end beta-L-arabinofuranosidase-like GH127 middle" evidence="2">
    <location>
        <begin position="446"/>
        <end position="559"/>
    </location>
</feature>
<dbReference type="PANTHER" id="PTHR43465">
    <property type="entry name" value="DUF1680 DOMAIN PROTEIN (AFU_ORTHOLOGUE AFUA_1G08910)"/>
    <property type="match status" value="1"/>
</dbReference>
<evidence type="ECO:0000313" key="5">
    <source>
        <dbReference type="Proteomes" id="UP001356308"/>
    </source>
</evidence>
<dbReference type="SUPFAM" id="SSF48208">
    <property type="entry name" value="Six-hairpin glycosidases"/>
    <property type="match status" value="1"/>
</dbReference>
<evidence type="ECO:0000259" key="2">
    <source>
        <dbReference type="Pfam" id="PF20736"/>
    </source>
</evidence>
<evidence type="ECO:0000259" key="1">
    <source>
        <dbReference type="Pfam" id="PF07944"/>
    </source>
</evidence>
<proteinExistence type="predicted"/>
<feature type="domain" description="Non-reducing end beta-L-arabinofuranosidase-like GH127 catalytic" evidence="1">
    <location>
        <begin position="48"/>
        <end position="436"/>
    </location>
</feature>
<dbReference type="Proteomes" id="UP001356308">
    <property type="component" value="Unassembled WGS sequence"/>
</dbReference>
<dbReference type="InterPro" id="IPR049049">
    <property type="entry name" value="Beta-AFase-like_GH127_C"/>
</dbReference>
<dbReference type="InterPro" id="IPR049046">
    <property type="entry name" value="Beta-AFase-like_GH127_middle"/>
</dbReference>
<dbReference type="PANTHER" id="PTHR43465:SF2">
    <property type="entry name" value="DUF1680 DOMAIN PROTEIN (AFU_ORTHOLOGUE AFUA_1G08910)"/>
    <property type="match status" value="1"/>
</dbReference>
<dbReference type="RefSeq" id="WP_272652619.1">
    <property type="nucleotide sequence ID" value="NZ_JAZDDG010000009.1"/>
</dbReference>
<gene>
    <name evidence="4" type="ORF">V1I91_17800</name>
</gene>
<dbReference type="GO" id="GO:0016787">
    <property type="term" value="F:hydrolase activity"/>
    <property type="evidence" value="ECO:0007669"/>
    <property type="project" value="UniProtKB-KW"/>
</dbReference>
<evidence type="ECO:0000313" key="4">
    <source>
        <dbReference type="EMBL" id="MEE1977937.1"/>
    </source>
</evidence>
<feature type="domain" description="Non-reducing end beta-L-arabinofuranosidase-like GH127 C-terminal" evidence="3">
    <location>
        <begin position="561"/>
        <end position="657"/>
    </location>
</feature>
<organism evidence="4 5">
    <name type="scientific">Maribacter cobaltidurans</name>
    <dbReference type="NCBI Taxonomy" id="1178778"/>
    <lineage>
        <taxon>Bacteria</taxon>
        <taxon>Pseudomonadati</taxon>
        <taxon>Bacteroidota</taxon>
        <taxon>Flavobacteriia</taxon>
        <taxon>Flavobacteriales</taxon>
        <taxon>Flavobacteriaceae</taxon>
        <taxon>Maribacter</taxon>
    </lineage>
</organism>
<keyword evidence="4" id="KW-0378">Hydrolase</keyword>
<dbReference type="InterPro" id="IPR008928">
    <property type="entry name" value="6-hairpin_glycosidase_sf"/>
</dbReference>
<dbReference type="Pfam" id="PF07944">
    <property type="entry name" value="Beta-AFase-like_GH127_cat"/>
    <property type="match status" value="1"/>
</dbReference>
<protein>
    <submittedName>
        <fullName evidence="4">Glycoside hydrolase family 127 protein</fullName>
    </submittedName>
</protein>
<name>A0ABU7IY71_9FLAO</name>
<dbReference type="Pfam" id="PF20737">
    <property type="entry name" value="Glyco_hydro127C"/>
    <property type="match status" value="1"/>
</dbReference>
<sequence>MNKEKFFLRIFLFRPDYGITILLFLMFGENWAQQEKQDYPIQPIAFTNVRIEDDFWERRLETNREVTIPYTFQKSEETGRINNFERAAGLEEGPFEGIFFNDSDVFKIIEGASYSLQVHPDDKLKKYLDDLIAKIALAQEDDGYLYTNRTIDPSKAADKGGKNRWTNLETFHELYNVGHLYEAAVAHYEATGQRSLLDVAIKNADLVEKVFGPGKNMGVPGHQEIEMGLVKLYRVTGDDKYLNLAKFFIDQRGNAKGHNLYGEYSQDAEPFVKQKKAVGHSVRAGYFYSGATDIAAIKGTHEYDSSLHSIWDNIIDTKIYLTGGIGAEPKHEGFGPDYELPNATAYTETCAAISLMFWNHRLFLLDGDVKYMDVFERTLYNGFLSGVSFEGNTFFYPNPLEADGFSTFNQGVCGRSPWFDCSCCPVNVVRVLPSLPGYIYAVKDEEVYVNLFIGSKADVEVDDQILMINQKTNYPWDGTIEFTFDNKEEVTTNLKIRVPGWLRGEVMPGNLYEYLEKKDLKVGLSVNGERQELNMNNGYLDLGKRSWKAGDHISLNFQMAVRQVVANDKVMANRGKIAMERGPLVYCAEEVDNPIGVLSLEIPDKMNLEYTFDKGLLEGLGKITGTFQIEGQNKKITAIPYFAWAHREMGEMAVWLNSK</sequence>
<dbReference type="InterPro" id="IPR012878">
    <property type="entry name" value="Beta-AFase-like_GH127_cat"/>
</dbReference>
<keyword evidence="5" id="KW-1185">Reference proteome</keyword>
<dbReference type="EMBL" id="JAZDDG010000009">
    <property type="protein sequence ID" value="MEE1977937.1"/>
    <property type="molecule type" value="Genomic_DNA"/>
</dbReference>
<comment type="caution">
    <text evidence="4">The sequence shown here is derived from an EMBL/GenBank/DDBJ whole genome shotgun (WGS) entry which is preliminary data.</text>
</comment>
<evidence type="ECO:0000259" key="3">
    <source>
        <dbReference type="Pfam" id="PF20737"/>
    </source>
</evidence>
<accession>A0ABU7IY71</accession>
<reference evidence="4 5" key="1">
    <citation type="submission" date="2024-01" db="EMBL/GenBank/DDBJ databases">
        <title>Maribacter spp. originated from different algae showed divergent polysaccharides utilization ability.</title>
        <authorList>
            <person name="Wang H."/>
            <person name="Wu Y."/>
        </authorList>
    </citation>
    <scope>NUCLEOTIDE SEQUENCE [LARGE SCALE GENOMIC DNA]</scope>
    <source>
        <strain evidence="4 5">PR1</strain>
    </source>
</reference>